<comment type="caution">
    <text evidence="9">The sequence shown here is derived from an EMBL/GenBank/DDBJ whole genome shotgun (WGS) entry which is preliminary data.</text>
</comment>
<comment type="similarity">
    <text evidence="7">Belongs to the binding-protein-dependent transport system permease family.</text>
</comment>
<keyword evidence="4 7" id="KW-0812">Transmembrane</keyword>
<feature type="transmembrane region" description="Helical" evidence="7">
    <location>
        <begin position="167"/>
        <end position="194"/>
    </location>
</feature>
<dbReference type="InterPro" id="IPR000515">
    <property type="entry name" value="MetI-like"/>
</dbReference>
<dbReference type="EMBL" id="WJJP01000506">
    <property type="protein sequence ID" value="MBD3325986.1"/>
    <property type="molecule type" value="Genomic_DNA"/>
</dbReference>
<evidence type="ECO:0000256" key="2">
    <source>
        <dbReference type="ARBA" id="ARBA00022448"/>
    </source>
</evidence>
<evidence type="ECO:0000313" key="9">
    <source>
        <dbReference type="EMBL" id="MBD3325986.1"/>
    </source>
</evidence>
<evidence type="ECO:0000256" key="6">
    <source>
        <dbReference type="ARBA" id="ARBA00023136"/>
    </source>
</evidence>
<keyword evidence="2 7" id="KW-0813">Transport</keyword>
<dbReference type="CDD" id="cd06261">
    <property type="entry name" value="TM_PBP2"/>
    <property type="match status" value="1"/>
</dbReference>
<evidence type="ECO:0000256" key="5">
    <source>
        <dbReference type="ARBA" id="ARBA00022989"/>
    </source>
</evidence>
<reference evidence="9" key="1">
    <citation type="submission" date="2019-11" db="EMBL/GenBank/DDBJ databases">
        <title>Microbial mats filling the niche in hypersaline microbial mats.</title>
        <authorList>
            <person name="Wong H.L."/>
            <person name="Macleod F.I."/>
            <person name="White R.A. III"/>
            <person name="Burns B.P."/>
        </authorList>
    </citation>
    <scope>NUCLEOTIDE SEQUENCE</scope>
    <source>
        <strain evidence="9">Rbin_158</strain>
    </source>
</reference>
<keyword evidence="6 7" id="KW-0472">Membrane</keyword>
<dbReference type="InterPro" id="IPR035906">
    <property type="entry name" value="MetI-like_sf"/>
</dbReference>
<evidence type="ECO:0000259" key="8">
    <source>
        <dbReference type="PROSITE" id="PS50928"/>
    </source>
</evidence>
<comment type="subcellular location">
    <subcellularLocation>
        <location evidence="1 7">Cell membrane</location>
        <topology evidence="1 7">Multi-pass membrane protein</topology>
    </subcellularLocation>
</comment>
<organism evidence="9 10">
    <name type="scientific">candidate division KSB3 bacterium</name>
    <dbReference type="NCBI Taxonomy" id="2044937"/>
    <lineage>
        <taxon>Bacteria</taxon>
        <taxon>candidate division KSB3</taxon>
    </lineage>
</organism>
<feature type="transmembrane region" description="Helical" evidence="7">
    <location>
        <begin position="215"/>
        <end position="233"/>
    </location>
</feature>
<dbReference type="PROSITE" id="PS50928">
    <property type="entry name" value="ABC_TM1"/>
    <property type="match status" value="1"/>
</dbReference>
<protein>
    <submittedName>
        <fullName evidence="9">ABC transporter permease subunit</fullName>
    </submittedName>
</protein>
<evidence type="ECO:0000256" key="4">
    <source>
        <dbReference type="ARBA" id="ARBA00022692"/>
    </source>
</evidence>
<dbReference type="Gene3D" id="1.10.3720.10">
    <property type="entry name" value="MetI-like"/>
    <property type="match status" value="1"/>
</dbReference>
<sequence>MKIDAYTAYQSYAKHEKWIKIFFIWPTLLLLLFLIAYPFIMLIYYSFFNFSFLRQMNTRFVGLENYTFILTDDYTWERFIFTFKYVVFAVGVQFFLGMLIAHLLQEKFRGRELVFTIVLMPMMLCPIVVGLFWKYMFNTEWGIINYFLHHLLSFPKIEWLGLEKNSIFAVVIADTWMWTPFMVLLSSAAFSAVPKYLYEAASVDRASAWFKFTRITLPLSAPILILAVLFRLMDCIKQFDLIYTLTGGGPGDATQTVSFALYKTAFQYFYTGEGSAWAFIMLIIIIGLSSILIKLLNYLSEKNK</sequence>
<name>A0A9D5JXX1_9BACT</name>
<dbReference type="PANTHER" id="PTHR43005:SF2">
    <property type="entry name" value="INTEGRAL MEMBRANE SUGAR TRANSPORT PROTEIN"/>
    <property type="match status" value="1"/>
</dbReference>
<evidence type="ECO:0000256" key="1">
    <source>
        <dbReference type="ARBA" id="ARBA00004651"/>
    </source>
</evidence>
<feature type="transmembrane region" description="Helical" evidence="7">
    <location>
        <begin position="276"/>
        <end position="296"/>
    </location>
</feature>
<feature type="transmembrane region" description="Helical" evidence="7">
    <location>
        <begin position="21"/>
        <end position="47"/>
    </location>
</feature>
<dbReference type="Proteomes" id="UP000649604">
    <property type="component" value="Unassembled WGS sequence"/>
</dbReference>
<keyword evidence="3" id="KW-1003">Cell membrane</keyword>
<dbReference type="SUPFAM" id="SSF161098">
    <property type="entry name" value="MetI-like"/>
    <property type="match status" value="1"/>
</dbReference>
<evidence type="ECO:0000256" key="7">
    <source>
        <dbReference type="RuleBase" id="RU363032"/>
    </source>
</evidence>
<dbReference type="GO" id="GO:0005886">
    <property type="term" value="C:plasma membrane"/>
    <property type="evidence" value="ECO:0007669"/>
    <property type="project" value="UniProtKB-SubCell"/>
</dbReference>
<dbReference type="GO" id="GO:0055085">
    <property type="term" value="P:transmembrane transport"/>
    <property type="evidence" value="ECO:0007669"/>
    <property type="project" value="InterPro"/>
</dbReference>
<feature type="transmembrane region" description="Helical" evidence="7">
    <location>
        <begin position="79"/>
        <end position="101"/>
    </location>
</feature>
<dbReference type="PANTHER" id="PTHR43005">
    <property type="entry name" value="BLR7065 PROTEIN"/>
    <property type="match status" value="1"/>
</dbReference>
<dbReference type="Pfam" id="PF00528">
    <property type="entry name" value="BPD_transp_1"/>
    <property type="match status" value="1"/>
</dbReference>
<dbReference type="AlphaFoldDB" id="A0A9D5JXX1"/>
<evidence type="ECO:0000256" key="3">
    <source>
        <dbReference type="ARBA" id="ARBA00022475"/>
    </source>
</evidence>
<feature type="transmembrane region" description="Helical" evidence="7">
    <location>
        <begin position="113"/>
        <end position="133"/>
    </location>
</feature>
<keyword evidence="5 7" id="KW-1133">Transmembrane helix</keyword>
<proteinExistence type="inferred from homology"/>
<gene>
    <name evidence="9" type="ORF">GF339_15485</name>
</gene>
<evidence type="ECO:0000313" key="10">
    <source>
        <dbReference type="Proteomes" id="UP000649604"/>
    </source>
</evidence>
<feature type="domain" description="ABC transmembrane type-1" evidence="8">
    <location>
        <begin position="79"/>
        <end position="292"/>
    </location>
</feature>
<accession>A0A9D5JXX1</accession>